<evidence type="ECO:0000256" key="2">
    <source>
        <dbReference type="ARBA" id="ARBA00009450"/>
    </source>
</evidence>
<dbReference type="InterPro" id="IPR049712">
    <property type="entry name" value="Poly_export"/>
</dbReference>
<dbReference type="Proteomes" id="UP000187181">
    <property type="component" value="Unassembled WGS sequence"/>
</dbReference>
<gene>
    <name evidence="19" type="ORF">SAMN05444128_1464</name>
</gene>
<evidence type="ECO:0000256" key="5">
    <source>
        <dbReference type="ARBA" id="ARBA00022597"/>
    </source>
</evidence>
<evidence type="ECO:0000256" key="10">
    <source>
        <dbReference type="ARBA" id="ARBA00023114"/>
    </source>
</evidence>
<keyword evidence="11 15" id="KW-0472">Membrane</keyword>
<keyword evidence="9" id="KW-0406">Ion transport</keyword>
<keyword evidence="8" id="KW-0625">Polysaccharide transport</keyword>
<keyword evidence="7 16" id="KW-0732">Signal</keyword>
<evidence type="ECO:0000256" key="14">
    <source>
        <dbReference type="ARBA" id="ARBA00023288"/>
    </source>
</evidence>
<dbReference type="GO" id="GO:0006811">
    <property type="term" value="P:monoatomic ion transport"/>
    <property type="evidence" value="ECO:0007669"/>
    <property type="project" value="UniProtKB-KW"/>
</dbReference>
<dbReference type="EMBL" id="FTPP01000001">
    <property type="protein sequence ID" value="SIT84905.1"/>
    <property type="molecule type" value="Genomic_DNA"/>
</dbReference>
<dbReference type="PROSITE" id="PS51257">
    <property type="entry name" value="PROKAR_LIPOPROTEIN"/>
    <property type="match status" value="1"/>
</dbReference>
<name>A0A1R3X3P3_9BACT</name>
<reference evidence="20" key="1">
    <citation type="submission" date="2017-01" db="EMBL/GenBank/DDBJ databases">
        <authorList>
            <person name="Varghese N."/>
            <person name="Submissions S."/>
        </authorList>
    </citation>
    <scope>NUCLEOTIDE SEQUENCE [LARGE SCALE GENOMIC DNA]</scope>
    <source>
        <strain evidence="20">LP100</strain>
    </source>
</reference>
<dbReference type="GO" id="GO:0015288">
    <property type="term" value="F:porin activity"/>
    <property type="evidence" value="ECO:0007669"/>
    <property type="project" value="UniProtKB-KW"/>
</dbReference>
<evidence type="ECO:0000256" key="4">
    <source>
        <dbReference type="ARBA" id="ARBA00022452"/>
    </source>
</evidence>
<evidence type="ECO:0000256" key="9">
    <source>
        <dbReference type="ARBA" id="ARBA00023065"/>
    </source>
</evidence>
<evidence type="ECO:0000256" key="6">
    <source>
        <dbReference type="ARBA" id="ARBA00022692"/>
    </source>
</evidence>
<evidence type="ECO:0000256" key="16">
    <source>
        <dbReference type="SAM" id="SignalP"/>
    </source>
</evidence>
<keyword evidence="4" id="KW-1134">Transmembrane beta strand</keyword>
<keyword evidence="10" id="KW-0626">Porin</keyword>
<feature type="domain" description="Polysaccharide export protein N-terminal" evidence="17">
    <location>
        <begin position="44"/>
        <end position="138"/>
    </location>
</feature>
<dbReference type="InterPro" id="IPR003715">
    <property type="entry name" value="Poly_export_N"/>
</dbReference>
<dbReference type="STRING" id="1317125.SAMN05444128_1464"/>
<evidence type="ECO:0000256" key="11">
    <source>
        <dbReference type="ARBA" id="ARBA00023136"/>
    </source>
</evidence>
<keyword evidence="14" id="KW-0449">Lipoprotein</keyword>
<evidence type="ECO:0000259" key="18">
    <source>
        <dbReference type="Pfam" id="PF22461"/>
    </source>
</evidence>
<dbReference type="InterPro" id="IPR054765">
    <property type="entry name" value="SLBB_dom"/>
</dbReference>
<evidence type="ECO:0000256" key="3">
    <source>
        <dbReference type="ARBA" id="ARBA00022448"/>
    </source>
</evidence>
<organism evidence="19 20">
    <name type="scientific">Pontibacter indicus</name>
    <dbReference type="NCBI Taxonomy" id="1317125"/>
    <lineage>
        <taxon>Bacteria</taxon>
        <taxon>Pseudomonadati</taxon>
        <taxon>Bacteroidota</taxon>
        <taxon>Cytophagia</taxon>
        <taxon>Cytophagales</taxon>
        <taxon>Hymenobacteraceae</taxon>
        <taxon>Pontibacter</taxon>
    </lineage>
</organism>
<comment type="subcellular location">
    <subcellularLocation>
        <location evidence="1">Cell outer membrane</location>
        <topology evidence="1">Multi-pass membrane protein</topology>
    </subcellularLocation>
</comment>
<feature type="chain" id="PRO_5012322718" evidence="16">
    <location>
        <begin position="20"/>
        <end position="257"/>
    </location>
</feature>
<comment type="similarity">
    <text evidence="2">Belongs to the BexD/CtrA/VexA family.</text>
</comment>
<evidence type="ECO:0000256" key="15">
    <source>
        <dbReference type="SAM" id="Phobius"/>
    </source>
</evidence>
<feature type="domain" description="SLBB" evidence="18">
    <location>
        <begin position="142"/>
        <end position="221"/>
    </location>
</feature>
<dbReference type="OrthoDB" id="662756at2"/>
<keyword evidence="3" id="KW-0813">Transport</keyword>
<sequence length="257" mass="28474">MRRVVYLLLLMISATSCLSKKELVYMQNDNLKETVATPMQTNYKPYLLQPADVLSIKVQSLEPEISNIYNIVPPSSAFGFADPGTMFLSGYSVDDEGNVNLPNVGKVKVSGLTLQQSQELIQRNVDRYITNATVVVKLINFRVSVLGEVNRPGQYFVYNERATLFDALGMAGDLTRGAARENVKLVRQTPGGSEVVLLDLKDPNIVQSKYYFMQPNDVLYVEPSVAQVKRDNLVGLNVITIALGVISTAAVILNYFK</sequence>
<dbReference type="Gene3D" id="3.10.560.10">
    <property type="entry name" value="Outer membrane lipoprotein wza domain like"/>
    <property type="match status" value="1"/>
</dbReference>
<evidence type="ECO:0000256" key="13">
    <source>
        <dbReference type="ARBA" id="ARBA00023237"/>
    </source>
</evidence>
<dbReference type="GO" id="GO:0009279">
    <property type="term" value="C:cell outer membrane"/>
    <property type="evidence" value="ECO:0007669"/>
    <property type="project" value="UniProtKB-SubCell"/>
</dbReference>
<dbReference type="Pfam" id="PF02563">
    <property type="entry name" value="Poly_export"/>
    <property type="match status" value="1"/>
</dbReference>
<evidence type="ECO:0000256" key="12">
    <source>
        <dbReference type="ARBA" id="ARBA00023139"/>
    </source>
</evidence>
<keyword evidence="5" id="KW-0762">Sugar transport</keyword>
<evidence type="ECO:0000256" key="8">
    <source>
        <dbReference type="ARBA" id="ARBA00023047"/>
    </source>
</evidence>
<keyword evidence="13" id="KW-0998">Cell outer membrane</keyword>
<evidence type="ECO:0000259" key="17">
    <source>
        <dbReference type="Pfam" id="PF02563"/>
    </source>
</evidence>
<dbReference type="GO" id="GO:0046930">
    <property type="term" value="C:pore complex"/>
    <property type="evidence" value="ECO:0007669"/>
    <property type="project" value="UniProtKB-KW"/>
</dbReference>
<keyword evidence="6 15" id="KW-0812">Transmembrane</keyword>
<evidence type="ECO:0000313" key="19">
    <source>
        <dbReference type="EMBL" id="SIT84905.1"/>
    </source>
</evidence>
<evidence type="ECO:0000313" key="20">
    <source>
        <dbReference type="Proteomes" id="UP000187181"/>
    </source>
</evidence>
<feature type="signal peptide" evidence="16">
    <location>
        <begin position="1"/>
        <end position="19"/>
    </location>
</feature>
<evidence type="ECO:0000256" key="7">
    <source>
        <dbReference type="ARBA" id="ARBA00022729"/>
    </source>
</evidence>
<feature type="transmembrane region" description="Helical" evidence="15">
    <location>
        <begin position="233"/>
        <end position="256"/>
    </location>
</feature>
<dbReference type="PANTHER" id="PTHR33619:SF3">
    <property type="entry name" value="POLYSACCHARIDE EXPORT PROTEIN GFCE-RELATED"/>
    <property type="match status" value="1"/>
</dbReference>
<keyword evidence="12" id="KW-0564">Palmitate</keyword>
<dbReference type="Pfam" id="PF22461">
    <property type="entry name" value="SLBB_2"/>
    <property type="match status" value="1"/>
</dbReference>
<dbReference type="AlphaFoldDB" id="A0A1R3X3P3"/>
<keyword evidence="20" id="KW-1185">Reference proteome</keyword>
<dbReference type="GO" id="GO:0015159">
    <property type="term" value="F:polysaccharide transmembrane transporter activity"/>
    <property type="evidence" value="ECO:0007669"/>
    <property type="project" value="InterPro"/>
</dbReference>
<dbReference type="PANTHER" id="PTHR33619">
    <property type="entry name" value="POLYSACCHARIDE EXPORT PROTEIN GFCE-RELATED"/>
    <property type="match status" value="1"/>
</dbReference>
<proteinExistence type="inferred from homology"/>
<protein>
    <submittedName>
        <fullName evidence="19">Protein involved in gliding motility EpsA</fullName>
    </submittedName>
</protein>
<keyword evidence="15" id="KW-1133">Transmembrane helix</keyword>
<accession>A0A1R3X3P3</accession>
<evidence type="ECO:0000256" key="1">
    <source>
        <dbReference type="ARBA" id="ARBA00004571"/>
    </source>
</evidence>